<feature type="signal peptide" evidence="1">
    <location>
        <begin position="1"/>
        <end position="18"/>
    </location>
</feature>
<keyword evidence="1" id="KW-0732">Signal</keyword>
<keyword evidence="3" id="KW-1185">Reference proteome</keyword>
<feature type="chain" id="PRO_5042160707" description="Secreted peptide" evidence="1">
    <location>
        <begin position="19"/>
        <end position="100"/>
    </location>
</feature>
<proteinExistence type="predicted"/>
<gene>
    <name evidence="2" type="ORF">C8F04DRAFT_1104582</name>
</gene>
<reference evidence="2" key="1">
    <citation type="submission" date="2023-03" db="EMBL/GenBank/DDBJ databases">
        <title>Massive genome expansion in bonnet fungi (Mycena s.s.) driven by repeated elements and novel gene families across ecological guilds.</title>
        <authorList>
            <consortium name="Lawrence Berkeley National Laboratory"/>
            <person name="Harder C.B."/>
            <person name="Miyauchi S."/>
            <person name="Viragh M."/>
            <person name="Kuo A."/>
            <person name="Thoen E."/>
            <person name="Andreopoulos B."/>
            <person name="Lu D."/>
            <person name="Skrede I."/>
            <person name="Drula E."/>
            <person name="Henrissat B."/>
            <person name="Morin E."/>
            <person name="Kohler A."/>
            <person name="Barry K."/>
            <person name="LaButti K."/>
            <person name="Morin E."/>
            <person name="Salamov A."/>
            <person name="Lipzen A."/>
            <person name="Mereny Z."/>
            <person name="Hegedus B."/>
            <person name="Baldrian P."/>
            <person name="Stursova M."/>
            <person name="Weitz H."/>
            <person name="Taylor A."/>
            <person name="Grigoriev I.V."/>
            <person name="Nagy L.G."/>
            <person name="Martin F."/>
            <person name="Kauserud H."/>
        </authorList>
    </citation>
    <scope>NUCLEOTIDE SEQUENCE</scope>
    <source>
        <strain evidence="2">CBHHK200</strain>
    </source>
</reference>
<dbReference type="AlphaFoldDB" id="A0AAD6SVW3"/>
<dbReference type="EMBL" id="JARJCM010000065">
    <property type="protein sequence ID" value="KAJ7033393.1"/>
    <property type="molecule type" value="Genomic_DNA"/>
</dbReference>
<dbReference type="Proteomes" id="UP001218188">
    <property type="component" value="Unassembled WGS sequence"/>
</dbReference>
<accession>A0AAD6SVW3</accession>
<sequence>MYALFTWLFTWLFPQLACFLLLSCCCITVIPSVSVSCGAHCIITYLPTIYIHPYLHSPACFSALNNSRFCLLDYSIYQPHIFRRCSPRCLRCRRTRLLLS</sequence>
<evidence type="ECO:0000313" key="2">
    <source>
        <dbReference type="EMBL" id="KAJ7033393.1"/>
    </source>
</evidence>
<evidence type="ECO:0000313" key="3">
    <source>
        <dbReference type="Proteomes" id="UP001218188"/>
    </source>
</evidence>
<organism evidence="2 3">
    <name type="scientific">Mycena alexandri</name>
    <dbReference type="NCBI Taxonomy" id="1745969"/>
    <lineage>
        <taxon>Eukaryota</taxon>
        <taxon>Fungi</taxon>
        <taxon>Dikarya</taxon>
        <taxon>Basidiomycota</taxon>
        <taxon>Agaricomycotina</taxon>
        <taxon>Agaricomycetes</taxon>
        <taxon>Agaricomycetidae</taxon>
        <taxon>Agaricales</taxon>
        <taxon>Marasmiineae</taxon>
        <taxon>Mycenaceae</taxon>
        <taxon>Mycena</taxon>
    </lineage>
</organism>
<evidence type="ECO:0000256" key="1">
    <source>
        <dbReference type="SAM" id="SignalP"/>
    </source>
</evidence>
<protein>
    <recommendedName>
        <fullName evidence="4">Secreted peptide</fullName>
    </recommendedName>
</protein>
<comment type="caution">
    <text evidence="2">The sequence shown here is derived from an EMBL/GenBank/DDBJ whole genome shotgun (WGS) entry which is preliminary data.</text>
</comment>
<name>A0AAD6SVW3_9AGAR</name>
<evidence type="ECO:0008006" key="4">
    <source>
        <dbReference type="Google" id="ProtNLM"/>
    </source>
</evidence>